<proteinExistence type="inferred from homology"/>
<evidence type="ECO:0000256" key="3">
    <source>
        <dbReference type="ARBA" id="ARBA00023015"/>
    </source>
</evidence>
<dbReference type="InterPro" id="IPR050813">
    <property type="entry name" value="Sigma-70_Factor"/>
</dbReference>
<comment type="similarity">
    <text evidence="1">Belongs to the sigma-70 factor family.</text>
</comment>
<evidence type="ECO:0000313" key="8">
    <source>
        <dbReference type="EMBL" id="ANB61648.1"/>
    </source>
</evidence>
<keyword evidence="6" id="KW-0804">Transcription</keyword>
<feature type="domain" description="RNA polymerase sigma-70" evidence="7">
    <location>
        <begin position="78"/>
        <end position="91"/>
    </location>
</feature>
<dbReference type="EMBL" id="CP015438">
    <property type="protein sequence ID" value="ANB61648.1"/>
    <property type="molecule type" value="Genomic_DNA"/>
</dbReference>
<dbReference type="OrthoDB" id="9809557at2"/>
<dbReference type="PATRIC" id="fig|294699.3.peg.2813"/>
<keyword evidence="4" id="KW-0731">Sigma factor</keyword>
<dbReference type="InterPro" id="IPR007627">
    <property type="entry name" value="RNA_pol_sigma70_r2"/>
</dbReference>
<evidence type="ECO:0000256" key="2">
    <source>
        <dbReference type="ARBA" id="ARBA00022969"/>
    </source>
</evidence>
<dbReference type="AlphaFoldDB" id="A0A160F5A0"/>
<reference evidence="8 9" key="1">
    <citation type="journal article" date="2006" name="Syst. Appl. Microbiol.">
        <title>Anoxybacillus amylolyticus sp. nov., a thermophilic amylase producing bacterium isolated from Mount Rittmann (Antarctica).</title>
        <authorList>
            <person name="Poli A."/>
            <person name="Esposito E."/>
            <person name="Lama L."/>
            <person name="Orlando P."/>
            <person name="Nicolaus G."/>
            <person name="de Appolonia F."/>
            <person name="Gambacorta A."/>
            <person name="Nicolaus B."/>
        </authorList>
    </citation>
    <scope>NUCLEOTIDE SEQUENCE [LARGE SCALE GENOMIC DNA]</scope>
    <source>
        <strain evidence="8 9">DSM 15939</strain>
    </source>
</reference>
<sequence>MSSILSALAYVIKELMFFVSYIKNNAFPQPLSAQEEEMYLQRMAEGDEEARNLLIEHNLRLVAHIVKKFENTGEEAEDLISIGTIGLIKAIESYSQGKGTKLATYAARCIENEIITTIVSGNKMEKERCLSVLK</sequence>
<keyword evidence="9" id="KW-1185">Reference proteome</keyword>
<dbReference type="InterPro" id="IPR013325">
    <property type="entry name" value="RNA_pol_sigma_r2"/>
</dbReference>
<dbReference type="SUPFAM" id="SSF88946">
    <property type="entry name" value="Sigma2 domain of RNA polymerase sigma factors"/>
    <property type="match status" value="1"/>
</dbReference>
<protein>
    <submittedName>
        <fullName evidence="8">RNA polymerase sigma factor, sigma-70 family protein</fullName>
    </submittedName>
</protein>
<evidence type="ECO:0000256" key="5">
    <source>
        <dbReference type="ARBA" id="ARBA00023125"/>
    </source>
</evidence>
<evidence type="ECO:0000256" key="4">
    <source>
        <dbReference type="ARBA" id="ARBA00023082"/>
    </source>
</evidence>
<dbReference type="GO" id="GO:0016987">
    <property type="term" value="F:sigma factor activity"/>
    <property type="evidence" value="ECO:0007669"/>
    <property type="project" value="UniProtKB-KW"/>
</dbReference>
<evidence type="ECO:0000256" key="1">
    <source>
        <dbReference type="ARBA" id="ARBA00007788"/>
    </source>
</evidence>
<dbReference type="InterPro" id="IPR014284">
    <property type="entry name" value="RNA_pol_sigma-70_dom"/>
</dbReference>
<accession>A0A160F5A0</accession>
<dbReference type="Proteomes" id="UP000076865">
    <property type="component" value="Chromosome"/>
</dbReference>
<keyword evidence="2" id="KW-0749">Sporulation</keyword>
<dbReference type="PANTHER" id="PTHR30376:SF3">
    <property type="entry name" value="RNA POLYMERASE SIGMA FACTOR RPOH"/>
    <property type="match status" value="1"/>
</dbReference>
<dbReference type="NCBIfam" id="TIGR02937">
    <property type="entry name" value="sigma70-ECF"/>
    <property type="match status" value="1"/>
</dbReference>
<dbReference type="GO" id="GO:0006352">
    <property type="term" value="P:DNA-templated transcription initiation"/>
    <property type="evidence" value="ECO:0007669"/>
    <property type="project" value="InterPro"/>
</dbReference>
<name>A0A160F5A0_9BACL</name>
<keyword evidence="5" id="KW-0238">DNA-binding</keyword>
<organism evidence="8 9">
    <name type="scientific">Anoxybacteroides amylolyticum</name>
    <dbReference type="NCBI Taxonomy" id="294699"/>
    <lineage>
        <taxon>Bacteria</taxon>
        <taxon>Bacillati</taxon>
        <taxon>Bacillota</taxon>
        <taxon>Bacilli</taxon>
        <taxon>Bacillales</taxon>
        <taxon>Anoxybacillaceae</taxon>
        <taxon>Anoxybacteroides</taxon>
    </lineage>
</organism>
<dbReference type="FunFam" id="1.20.120.1810:FF:000003">
    <property type="entry name" value="RNA polymerase sigma factor"/>
    <property type="match status" value="1"/>
</dbReference>
<dbReference type="KEGG" id="aamy:GFC30_2733"/>
<dbReference type="Gene3D" id="1.20.120.1810">
    <property type="match status" value="1"/>
</dbReference>
<dbReference type="PROSITE" id="PS00715">
    <property type="entry name" value="SIGMA70_1"/>
    <property type="match status" value="1"/>
</dbReference>
<gene>
    <name evidence="8" type="ORF">GFC30_2733</name>
</gene>
<dbReference type="GO" id="GO:0003677">
    <property type="term" value="F:DNA binding"/>
    <property type="evidence" value="ECO:0007669"/>
    <property type="project" value="UniProtKB-KW"/>
</dbReference>
<dbReference type="GO" id="GO:0030435">
    <property type="term" value="P:sporulation resulting in formation of a cellular spore"/>
    <property type="evidence" value="ECO:0007669"/>
    <property type="project" value="UniProtKB-KW"/>
</dbReference>
<evidence type="ECO:0000256" key="6">
    <source>
        <dbReference type="ARBA" id="ARBA00023163"/>
    </source>
</evidence>
<dbReference type="InterPro" id="IPR000943">
    <property type="entry name" value="RNA_pol_sigma70"/>
</dbReference>
<evidence type="ECO:0000259" key="7">
    <source>
        <dbReference type="PROSITE" id="PS00715"/>
    </source>
</evidence>
<keyword evidence="3" id="KW-0805">Transcription regulation</keyword>
<evidence type="ECO:0000313" key="9">
    <source>
        <dbReference type="Proteomes" id="UP000076865"/>
    </source>
</evidence>
<dbReference type="Pfam" id="PF04542">
    <property type="entry name" value="Sigma70_r2"/>
    <property type="match status" value="1"/>
</dbReference>
<dbReference type="PANTHER" id="PTHR30376">
    <property type="entry name" value="SIGMA FACTOR RPOH HEAT SHOCK RELATED"/>
    <property type="match status" value="1"/>
</dbReference>